<dbReference type="Pfam" id="PF05499">
    <property type="entry name" value="DMAP1"/>
    <property type="match status" value="1"/>
</dbReference>
<feature type="region of interest" description="Disordered" evidence="7">
    <location>
        <begin position="436"/>
        <end position="521"/>
    </location>
</feature>
<dbReference type="GO" id="GO:0003714">
    <property type="term" value="F:transcription corepressor activity"/>
    <property type="evidence" value="ECO:0007669"/>
    <property type="project" value="TreeGrafter"/>
</dbReference>
<dbReference type="CTD" id="55929"/>
<keyword evidence="11" id="KW-0489">Methyltransferase</keyword>
<dbReference type="GO" id="GO:0000122">
    <property type="term" value="P:negative regulation of transcription by RNA polymerase II"/>
    <property type="evidence" value="ECO:0007669"/>
    <property type="project" value="TreeGrafter"/>
</dbReference>
<evidence type="ECO:0000313" key="11">
    <source>
        <dbReference type="RefSeq" id="XP_032836670.1"/>
    </source>
</evidence>
<evidence type="ECO:0000259" key="9">
    <source>
        <dbReference type="Pfam" id="PF16282"/>
    </source>
</evidence>
<dbReference type="PANTHER" id="PTHR12855:SF10">
    <property type="entry name" value="DNA METHYLTRANSFERASE 1-ASSOCIATED PROTEIN 1"/>
    <property type="match status" value="1"/>
</dbReference>
<keyword evidence="2" id="KW-0156">Chromatin regulator</keyword>
<keyword evidence="4" id="KW-0804">Transcription</keyword>
<feature type="domain" description="DAMP1 SANT/Myb-like" evidence="9">
    <location>
        <begin position="123"/>
        <end position="201"/>
    </location>
</feature>
<evidence type="ECO:0000313" key="10">
    <source>
        <dbReference type="Proteomes" id="UP001318040"/>
    </source>
</evidence>
<dbReference type="InterPro" id="IPR027109">
    <property type="entry name" value="Swc4/Dmap1"/>
</dbReference>
<dbReference type="GO" id="GO:0035267">
    <property type="term" value="C:NuA4 histone acetyltransferase complex"/>
    <property type="evidence" value="ECO:0007669"/>
    <property type="project" value="InterPro"/>
</dbReference>
<evidence type="ECO:0000256" key="3">
    <source>
        <dbReference type="ARBA" id="ARBA00023015"/>
    </source>
</evidence>
<proteinExistence type="predicted"/>
<keyword evidence="11" id="KW-0808">Transferase</keyword>
<feature type="domain" description="DNA methyltransferase 1-associated 1" evidence="8">
    <location>
        <begin position="243"/>
        <end position="400"/>
    </location>
</feature>
<dbReference type="InterPro" id="IPR032563">
    <property type="entry name" value="DAMP1_SANT-like"/>
</dbReference>
<name>A0AAJ7UK30_PETMA</name>
<dbReference type="PANTHER" id="PTHR12855">
    <property type="entry name" value="DNA METHYLTRANSFERASE 1-ASSOCIATED PROTEIN 1 FAMILY MEMBER"/>
    <property type="match status" value="1"/>
</dbReference>
<protein>
    <recommendedName>
        <fullName evidence="6">DNA methyltransferase 1-associated protein 1</fullName>
    </recommendedName>
</protein>
<evidence type="ECO:0000256" key="6">
    <source>
        <dbReference type="ARBA" id="ARBA00067416"/>
    </source>
</evidence>
<dbReference type="InterPro" id="IPR008468">
    <property type="entry name" value="DMAP1"/>
</dbReference>
<keyword evidence="10" id="KW-1185">Reference proteome</keyword>
<dbReference type="Pfam" id="PF16282">
    <property type="entry name" value="SANT_DAMP1_like"/>
    <property type="match status" value="1"/>
</dbReference>
<dbReference type="GO" id="GO:0008168">
    <property type="term" value="F:methyltransferase activity"/>
    <property type="evidence" value="ECO:0007669"/>
    <property type="project" value="UniProtKB-KW"/>
</dbReference>
<evidence type="ECO:0000256" key="4">
    <source>
        <dbReference type="ARBA" id="ARBA00023163"/>
    </source>
</evidence>
<dbReference type="KEGG" id="pmrn:116958253"/>
<feature type="compositionally biased region" description="Basic residues" evidence="7">
    <location>
        <begin position="284"/>
        <end position="295"/>
    </location>
</feature>
<dbReference type="Gene3D" id="1.10.10.60">
    <property type="entry name" value="Homeodomain-like"/>
    <property type="match status" value="1"/>
</dbReference>
<dbReference type="GO" id="GO:0006281">
    <property type="term" value="P:DNA repair"/>
    <property type="evidence" value="ECO:0007669"/>
    <property type="project" value="InterPro"/>
</dbReference>
<dbReference type="RefSeq" id="XP_032836670.1">
    <property type="nucleotide sequence ID" value="XM_032980779.1"/>
</dbReference>
<evidence type="ECO:0000259" key="8">
    <source>
        <dbReference type="Pfam" id="PF05499"/>
    </source>
</evidence>
<comment type="subcellular location">
    <subcellularLocation>
        <location evidence="1">Nucleus</location>
    </subcellularLocation>
</comment>
<feature type="region of interest" description="Disordered" evidence="7">
    <location>
        <begin position="273"/>
        <end position="302"/>
    </location>
</feature>
<evidence type="ECO:0000256" key="1">
    <source>
        <dbReference type="ARBA" id="ARBA00004123"/>
    </source>
</evidence>
<evidence type="ECO:0000256" key="2">
    <source>
        <dbReference type="ARBA" id="ARBA00022853"/>
    </source>
</evidence>
<reference evidence="11" key="1">
    <citation type="submission" date="2025-08" db="UniProtKB">
        <authorList>
            <consortium name="RefSeq"/>
        </authorList>
    </citation>
    <scope>IDENTIFICATION</scope>
    <source>
        <tissue evidence="11">Sperm</tissue>
    </source>
</reference>
<dbReference type="GO" id="GO:0032259">
    <property type="term" value="P:methylation"/>
    <property type="evidence" value="ECO:0007669"/>
    <property type="project" value="UniProtKB-KW"/>
</dbReference>
<dbReference type="GO" id="GO:0000812">
    <property type="term" value="C:Swr1 complex"/>
    <property type="evidence" value="ECO:0007669"/>
    <property type="project" value="TreeGrafter"/>
</dbReference>
<evidence type="ECO:0000256" key="7">
    <source>
        <dbReference type="SAM" id="MobiDB-lite"/>
    </source>
</evidence>
<feature type="compositionally biased region" description="Low complexity" evidence="7">
    <location>
        <begin position="436"/>
        <end position="449"/>
    </location>
</feature>
<sequence>MGTGADVRDILELSADGEMVAPISKRDLLLQTDKKKSKKLAETPTFKRPEGMHREVYALLYSDNKDAPPVLPSDSSQGYRTVKARLGCRVVRAWRWTPFTHPARTDGAVFHHWRRATDQPSEYPFARFNKSVQVPVFTEQEYASHLQHDDWSRAETDHLLDLCQRFDLRWVVMHDRYDCTTYKRRSVEDLKERYYSMTARLLRARAPPGTEPRAVPVFDADHERRRKQQLERLFSRTPEQLAEEETLVSELRRIESRKKERERATQDLHKLMGAAASATDHRAHERKASKKKATHRRGDSGDRAAVLETAGIKFPDAKSAGVMLRSQRMKLPSSVGQKKVKAIEQILTELGIDLSPMPTEEVVLLYNELRSDLVLLYELKQALATCEYERHTLTHRYHNLRAIAGGSEPPAPGGGGGGAGAAAGAAASSAAAAPSSSSSALTGAATTAALPPPPPSSSSSSSTSSSSSSVSVPTAGVRPDGELQSADAARSDGLADVMGANVSRKRRESAPGICLMKKKKN</sequence>
<feature type="compositionally biased region" description="Low complexity" evidence="7">
    <location>
        <begin position="457"/>
        <end position="476"/>
    </location>
</feature>
<dbReference type="Proteomes" id="UP001318040">
    <property type="component" value="Chromosome 74"/>
</dbReference>
<keyword evidence="5" id="KW-0539">Nucleus</keyword>
<accession>A0AAJ7UK30</accession>
<dbReference type="FunFam" id="1.10.10.60:FF:000087">
    <property type="entry name" value="DNA methyltransferase 1-associated protein 1"/>
    <property type="match status" value="1"/>
</dbReference>
<evidence type="ECO:0000256" key="5">
    <source>
        <dbReference type="ARBA" id="ARBA00023242"/>
    </source>
</evidence>
<dbReference type="GO" id="GO:0006338">
    <property type="term" value="P:chromatin remodeling"/>
    <property type="evidence" value="ECO:0007669"/>
    <property type="project" value="InterPro"/>
</dbReference>
<keyword evidence="3" id="KW-0805">Transcription regulation</keyword>
<organism evidence="10 11">
    <name type="scientific">Petromyzon marinus</name>
    <name type="common">Sea lamprey</name>
    <dbReference type="NCBI Taxonomy" id="7757"/>
    <lineage>
        <taxon>Eukaryota</taxon>
        <taxon>Metazoa</taxon>
        <taxon>Chordata</taxon>
        <taxon>Craniata</taxon>
        <taxon>Vertebrata</taxon>
        <taxon>Cyclostomata</taxon>
        <taxon>Hyperoartia</taxon>
        <taxon>Petromyzontiformes</taxon>
        <taxon>Petromyzontidae</taxon>
        <taxon>Petromyzon</taxon>
    </lineage>
</organism>
<dbReference type="AlphaFoldDB" id="A0AAJ7UK30"/>
<gene>
    <name evidence="11" type="primary">DMAP1</name>
</gene>